<dbReference type="Gene3D" id="1.25.40.10">
    <property type="entry name" value="Tetratricopeptide repeat domain"/>
    <property type="match status" value="1"/>
</dbReference>
<dbReference type="PROSITE" id="PS50123">
    <property type="entry name" value="CHER"/>
    <property type="match status" value="1"/>
</dbReference>
<dbReference type="PANTHER" id="PTHR24422">
    <property type="entry name" value="CHEMOTAXIS PROTEIN METHYLTRANSFERASE"/>
    <property type="match status" value="1"/>
</dbReference>
<evidence type="ECO:0000256" key="1">
    <source>
        <dbReference type="ARBA" id="ARBA00022603"/>
    </source>
</evidence>
<dbReference type="PROSITE" id="PS50005">
    <property type="entry name" value="TPR"/>
    <property type="match status" value="1"/>
</dbReference>
<keyword evidence="4" id="KW-0802">TPR repeat</keyword>
<dbReference type="SMART" id="SM00138">
    <property type="entry name" value="MeTrc"/>
    <property type="match status" value="1"/>
</dbReference>
<gene>
    <name evidence="6" type="ORF">SAMN05216417_104178</name>
</gene>
<dbReference type="GO" id="GO:0008757">
    <property type="term" value="F:S-adenosylmethionine-dependent methyltransferase activity"/>
    <property type="evidence" value="ECO:0007669"/>
    <property type="project" value="InterPro"/>
</dbReference>
<dbReference type="Pfam" id="PF01739">
    <property type="entry name" value="CheR"/>
    <property type="match status" value="1"/>
</dbReference>
<feature type="domain" description="CheR-type methyltransferase" evidence="5">
    <location>
        <begin position="1"/>
        <end position="259"/>
    </location>
</feature>
<keyword evidence="2 6" id="KW-0808">Transferase</keyword>
<keyword evidence="1 6" id="KW-0489">Methyltransferase</keyword>
<dbReference type="InterPro" id="IPR029063">
    <property type="entry name" value="SAM-dependent_MTases_sf"/>
</dbReference>
<dbReference type="InterPro" id="IPR050903">
    <property type="entry name" value="Bact_Chemotaxis_MeTrfase"/>
</dbReference>
<evidence type="ECO:0000259" key="5">
    <source>
        <dbReference type="PROSITE" id="PS50123"/>
    </source>
</evidence>
<reference evidence="6 7" key="1">
    <citation type="submission" date="2016-10" db="EMBL/GenBank/DDBJ databases">
        <authorList>
            <person name="de Groot N.N."/>
        </authorList>
    </citation>
    <scope>NUCLEOTIDE SEQUENCE [LARGE SCALE GENOMIC DNA]</scope>
    <source>
        <strain evidence="6 7">Nl14</strain>
    </source>
</reference>
<evidence type="ECO:0000313" key="6">
    <source>
        <dbReference type="EMBL" id="SFU46889.1"/>
    </source>
</evidence>
<sequence>MQITLPYVLVSQLSDLIAMKMGLYYPQKRWADLERAIAAAAPELDMPDTETAARYLLSTSLTRRQIDILACRLTVGETYFFREQKCLDVLEQSILPELIRKCKENNRQLRIWSAGCCTGEEPYSIAILLDRLYKKHEEEWNATILATDINPVFLDRAAEGLYREWAFRGTPAWIKERYFKRKKNGLFEIVPHIRKRVTFSNLNLAEDVYASQATGTRAVDVIFCRNVLMYFSSQAVKRIGQAFHRSLVDHGWLIVSPVEMSSDSFPQFRLRTVSGTGLYQKIDSHDVHGNGNYFSLGPSSNALYKVTSASAPPSSLQGWETPLSLESMEPHNILPVASSPFTQLTSVQDVANQSANQERSNTLYHEARRYADRGDLTRAVKKCEEAIAANKLNPAAYYLLATIHQELGQAQEAMRCLMNTLYLDPDLVLAHFALGSLCLTQGKSQEAERHFDNALSLLNGYSSNDILPDSGGLTAGNLTHFITSIRICDSLNHREIKSRASHDN</sequence>
<dbReference type="Proteomes" id="UP000182649">
    <property type="component" value="Unassembled WGS sequence"/>
</dbReference>
<proteinExistence type="predicted"/>
<dbReference type="SMART" id="SM00028">
    <property type="entry name" value="TPR"/>
    <property type="match status" value="3"/>
</dbReference>
<dbReference type="PANTHER" id="PTHR24422:SF19">
    <property type="entry name" value="CHEMOTAXIS PROTEIN METHYLTRANSFERASE"/>
    <property type="match status" value="1"/>
</dbReference>
<keyword evidence="3" id="KW-0949">S-adenosyl-L-methionine</keyword>
<organism evidence="6 7">
    <name type="scientific">Nitrosospira multiformis</name>
    <dbReference type="NCBI Taxonomy" id="1231"/>
    <lineage>
        <taxon>Bacteria</taxon>
        <taxon>Pseudomonadati</taxon>
        <taxon>Pseudomonadota</taxon>
        <taxon>Betaproteobacteria</taxon>
        <taxon>Nitrosomonadales</taxon>
        <taxon>Nitrosomonadaceae</taxon>
        <taxon>Nitrosospira</taxon>
    </lineage>
</organism>
<dbReference type="SUPFAM" id="SSF48452">
    <property type="entry name" value="TPR-like"/>
    <property type="match status" value="1"/>
</dbReference>
<dbReference type="InterPro" id="IPR022642">
    <property type="entry name" value="CheR_C"/>
</dbReference>
<name>A0A1I7GEK1_9PROT</name>
<dbReference type="Pfam" id="PF14559">
    <property type="entry name" value="TPR_19"/>
    <property type="match status" value="1"/>
</dbReference>
<dbReference type="InterPro" id="IPR011990">
    <property type="entry name" value="TPR-like_helical_dom_sf"/>
</dbReference>
<evidence type="ECO:0000256" key="4">
    <source>
        <dbReference type="PROSITE-ProRule" id="PRU00339"/>
    </source>
</evidence>
<accession>A0A1I7GEK1</accession>
<feature type="repeat" description="TPR" evidence="4">
    <location>
        <begin position="394"/>
        <end position="427"/>
    </location>
</feature>
<evidence type="ECO:0000313" key="7">
    <source>
        <dbReference type="Proteomes" id="UP000182649"/>
    </source>
</evidence>
<dbReference type="InterPro" id="IPR019734">
    <property type="entry name" value="TPR_rpt"/>
</dbReference>
<evidence type="ECO:0000256" key="3">
    <source>
        <dbReference type="ARBA" id="ARBA00022691"/>
    </source>
</evidence>
<dbReference type="SUPFAM" id="SSF53335">
    <property type="entry name" value="S-adenosyl-L-methionine-dependent methyltransferases"/>
    <property type="match status" value="1"/>
</dbReference>
<dbReference type="RefSeq" id="WP_074973990.1">
    <property type="nucleotide sequence ID" value="NZ_FPBZ01000004.1"/>
</dbReference>
<dbReference type="GO" id="GO:0032259">
    <property type="term" value="P:methylation"/>
    <property type="evidence" value="ECO:0007669"/>
    <property type="project" value="UniProtKB-KW"/>
</dbReference>
<dbReference type="InterPro" id="IPR000780">
    <property type="entry name" value="CheR_MeTrfase"/>
</dbReference>
<dbReference type="AlphaFoldDB" id="A0A1I7GEK1"/>
<dbReference type="Gene3D" id="3.40.50.150">
    <property type="entry name" value="Vaccinia Virus protein VP39"/>
    <property type="match status" value="1"/>
</dbReference>
<dbReference type="PRINTS" id="PR00996">
    <property type="entry name" value="CHERMTFRASE"/>
</dbReference>
<dbReference type="OrthoDB" id="9816309at2"/>
<protein>
    <submittedName>
        <fullName evidence="6">MCP methyltransferase, CheR-type</fullName>
    </submittedName>
</protein>
<evidence type="ECO:0000256" key="2">
    <source>
        <dbReference type="ARBA" id="ARBA00022679"/>
    </source>
</evidence>
<dbReference type="EMBL" id="FPBZ01000004">
    <property type="protein sequence ID" value="SFU46889.1"/>
    <property type="molecule type" value="Genomic_DNA"/>
</dbReference>